<evidence type="ECO:0000313" key="3">
    <source>
        <dbReference type="Proteomes" id="UP000076603"/>
    </source>
</evidence>
<gene>
    <name evidence="2" type="primary">lytC_4</name>
    <name evidence="2" type="ORF">CLMAG_16690</name>
</gene>
<organism evidence="2 3">
    <name type="scientific">Clostridium magnum DSM 2767</name>
    <dbReference type="NCBI Taxonomy" id="1121326"/>
    <lineage>
        <taxon>Bacteria</taxon>
        <taxon>Bacillati</taxon>
        <taxon>Bacillota</taxon>
        <taxon>Clostridia</taxon>
        <taxon>Eubacteriales</taxon>
        <taxon>Clostridiaceae</taxon>
        <taxon>Clostridium</taxon>
    </lineage>
</organism>
<keyword evidence="1" id="KW-0732">Signal</keyword>
<name>A0A162STY9_9CLOT</name>
<dbReference type="Pfam" id="PF04122">
    <property type="entry name" value="CW_binding_2"/>
    <property type="match status" value="3"/>
</dbReference>
<protein>
    <submittedName>
        <fullName evidence="2">N-acetylmuramoyl-L-alanine amidase LytC</fullName>
        <ecNumber evidence="2">3.5.1.28</ecNumber>
    </submittedName>
</protein>
<sequence>MKKIVSNITSLLILSLAVISTSQVSAATLDKRLSGSNRYETGAKIISNGWTTSEYAVVASGEGFADALCAAPLAKKYNAPILLTGKDTLDLNTKNQLKALDVKKVFVVGGSGVVSESVNSEMKDMGIETNRIYGQNRFETSLQVANNLGDIAGVVVTNGFGFADALSIAPVAAQKGMPILLTDKEDLSSSVKEFLANSSYSKSYIVGGSGVVSDKIASQLKGNTRLGGASRYSTNAAVLNQFANEFSYDKVYVASGENYPDALSGSALAALSNSPLILAGTSVNPSVMSSIKAQHENYNNVIILGGTAVVSDAVASDIVSGVDTITSAAIRNEFQKIGFVFSSETTALYDKDGITIGLVNQGEYWQLAVKTWGEEEESLFYRGMSIILGQDAAWSSLIYIDYALDMPDSVHTTEHVRTFVSGDKLVVHIFNPKE</sequence>
<dbReference type="RefSeq" id="WP_066620735.1">
    <property type="nucleotide sequence ID" value="NZ_FQXL01000022.1"/>
</dbReference>
<dbReference type="InterPro" id="IPR051922">
    <property type="entry name" value="Bact_Sporulation_Assoc"/>
</dbReference>
<reference evidence="2 3" key="1">
    <citation type="submission" date="2016-04" db="EMBL/GenBank/DDBJ databases">
        <title>Genome sequence of Clostridium magnum DSM 2767.</title>
        <authorList>
            <person name="Poehlein A."/>
            <person name="Uhlig R."/>
            <person name="Fischer R."/>
            <person name="Bahl H."/>
            <person name="Daniel R."/>
        </authorList>
    </citation>
    <scope>NUCLEOTIDE SEQUENCE [LARGE SCALE GENOMIC DNA]</scope>
    <source>
        <strain evidence="2 3">DSM 2767</strain>
    </source>
</reference>
<evidence type="ECO:0000313" key="2">
    <source>
        <dbReference type="EMBL" id="KZL91863.1"/>
    </source>
</evidence>
<dbReference type="Proteomes" id="UP000076603">
    <property type="component" value="Unassembled WGS sequence"/>
</dbReference>
<evidence type="ECO:0000256" key="1">
    <source>
        <dbReference type="SAM" id="SignalP"/>
    </source>
</evidence>
<dbReference type="InterPro" id="IPR007253">
    <property type="entry name" value="Cell_wall-bd_2"/>
</dbReference>
<dbReference type="STRING" id="1121326.CLMAG_16690"/>
<dbReference type="OrthoDB" id="3268660at2"/>
<dbReference type="AlphaFoldDB" id="A0A162STY9"/>
<accession>A0A162STY9</accession>
<comment type="caution">
    <text evidence="2">The sequence shown here is derived from an EMBL/GenBank/DDBJ whole genome shotgun (WGS) entry which is preliminary data.</text>
</comment>
<dbReference type="PANTHER" id="PTHR30032:SF8">
    <property type="entry name" value="GERMINATION-SPECIFIC N-ACETYLMURAMOYL-L-ALANINE AMIDASE"/>
    <property type="match status" value="1"/>
</dbReference>
<proteinExistence type="predicted"/>
<feature type="chain" id="PRO_5010299582" evidence="1">
    <location>
        <begin position="27"/>
        <end position="434"/>
    </location>
</feature>
<keyword evidence="2" id="KW-0378">Hydrolase</keyword>
<feature type="signal peptide" evidence="1">
    <location>
        <begin position="1"/>
        <end position="26"/>
    </location>
</feature>
<dbReference type="EMBL" id="LWAE01000002">
    <property type="protein sequence ID" value="KZL91863.1"/>
    <property type="molecule type" value="Genomic_DNA"/>
</dbReference>
<keyword evidence="3" id="KW-1185">Reference proteome</keyword>
<dbReference type="Gene3D" id="3.40.50.12090">
    <property type="match status" value="3"/>
</dbReference>
<dbReference type="GO" id="GO:0008745">
    <property type="term" value="F:N-acetylmuramoyl-L-alanine amidase activity"/>
    <property type="evidence" value="ECO:0007669"/>
    <property type="project" value="UniProtKB-EC"/>
</dbReference>
<dbReference type="PANTHER" id="PTHR30032">
    <property type="entry name" value="N-ACETYLMURAMOYL-L-ALANINE AMIDASE-RELATED"/>
    <property type="match status" value="1"/>
</dbReference>
<dbReference type="EC" id="3.5.1.28" evidence="2"/>
<dbReference type="PATRIC" id="fig|1121326.3.peg.1645"/>